<dbReference type="InterPro" id="IPR049120">
    <property type="entry name" value="A2M_bMG2"/>
</dbReference>
<dbReference type="Pfam" id="PF11974">
    <property type="entry name" value="bMG3"/>
    <property type="match status" value="1"/>
</dbReference>
<feature type="signal peptide" evidence="5">
    <location>
        <begin position="1"/>
        <end position="24"/>
    </location>
</feature>
<dbReference type="Pfam" id="PF17972">
    <property type="entry name" value="bMG5"/>
    <property type="match status" value="1"/>
</dbReference>
<dbReference type="InterPro" id="IPR011626">
    <property type="entry name" value="Alpha-macroglobulin_TED"/>
</dbReference>
<dbReference type="Gene3D" id="2.60.40.1930">
    <property type="match status" value="1"/>
</dbReference>
<dbReference type="Pfam" id="PF17973">
    <property type="entry name" value="bMG10"/>
    <property type="match status" value="1"/>
</dbReference>
<dbReference type="InterPro" id="IPR051802">
    <property type="entry name" value="YfhM-like"/>
</dbReference>
<dbReference type="Pfam" id="PF07703">
    <property type="entry name" value="A2M_BRD"/>
    <property type="match status" value="1"/>
</dbReference>
<dbReference type="PROSITE" id="PS51257">
    <property type="entry name" value="PROKAR_LIPOPROTEIN"/>
    <property type="match status" value="1"/>
</dbReference>
<dbReference type="GO" id="GO:0004866">
    <property type="term" value="F:endopeptidase inhibitor activity"/>
    <property type="evidence" value="ECO:0007669"/>
    <property type="project" value="UniProtKB-UniRule"/>
</dbReference>
<dbReference type="InterPro" id="IPR021868">
    <property type="entry name" value="Alpha_2_Macroglob_MG3"/>
</dbReference>
<comment type="caution">
    <text evidence="8">The sequence shown here is derived from an EMBL/GenBank/DDBJ whole genome shotgun (WGS) entry which is preliminary data.</text>
</comment>
<dbReference type="Pfam" id="PF17962">
    <property type="entry name" value="bMG6"/>
    <property type="match status" value="1"/>
</dbReference>
<feature type="domain" description="Alpha-2-macroglobulin" evidence="7">
    <location>
        <begin position="982"/>
        <end position="1069"/>
    </location>
</feature>
<evidence type="ECO:0000259" key="6">
    <source>
        <dbReference type="SMART" id="SM01359"/>
    </source>
</evidence>
<feature type="compositionally biased region" description="Low complexity" evidence="4">
    <location>
        <begin position="49"/>
        <end position="58"/>
    </location>
</feature>
<dbReference type="Pfam" id="PF07678">
    <property type="entry name" value="TED_complement"/>
    <property type="match status" value="1"/>
</dbReference>
<keyword evidence="3" id="KW-0472">Membrane</keyword>
<dbReference type="PANTHER" id="PTHR40094:SF1">
    <property type="entry name" value="UBIQUITIN DOMAIN-CONTAINING PROTEIN"/>
    <property type="match status" value="1"/>
</dbReference>
<keyword evidence="3" id="KW-1003">Cell membrane</keyword>
<dbReference type="InterPro" id="IPR041246">
    <property type="entry name" value="Bact_MG10"/>
</dbReference>
<reference evidence="8" key="1">
    <citation type="submission" date="2022-11" db="EMBL/GenBank/DDBJ databases">
        <title>Parathalassolutuus dongxingensis gen. nov., sp. nov., a novel member of family Oceanospirillaceae isolated from a coastal shrimp pond in Guangxi, China.</title>
        <authorList>
            <person name="Chen H."/>
        </authorList>
    </citation>
    <scope>NUCLEOTIDE SEQUENCE</scope>
    <source>
        <strain evidence="8">G-43</strain>
    </source>
</reference>
<feature type="chain" id="PRO_5040796842" description="Alpha-2-macroglobulin" evidence="5">
    <location>
        <begin position="25"/>
        <end position="1678"/>
    </location>
</feature>
<dbReference type="Proteomes" id="UP001150830">
    <property type="component" value="Unassembled WGS sequence"/>
</dbReference>
<comment type="similarity">
    <text evidence="1">Belongs to the protease inhibitor I39 (alpha-2-macroglobulin) family. Bacterial alpha-2-macroglobulin subfamily.</text>
</comment>
<organism evidence="8 9">
    <name type="scientific">Parathalassolituus penaei</name>
    <dbReference type="NCBI Taxonomy" id="2997323"/>
    <lineage>
        <taxon>Bacteria</taxon>
        <taxon>Pseudomonadati</taxon>
        <taxon>Pseudomonadota</taxon>
        <taxon>Gammaproteobacteria</taxon>
        <taxon>Oceanospirillales</taxon>
        <taxon>Oceanospirillaceae</taxon>
        <taxon>Parathalassolituus</taxon>
    </lineage>
</organism>
<dbReference type="InterPro" id="IPR001599">
    <property type="entry name" value="Macroglobln_a2"/>
</dbReference>
<gene>
    <name evidence="8" type="ORF">OUO13_11895</name>
</gene>
<dbReference type="RefSeq" id="WP_283174104.1">
    <property type="nucleotide sequence ID" value="NZ_JAPNOA010000029.1"/>
</dbReference>
<sequence>MYLIRRHLTGGLLSAALLLTGCGADQPDSKAATQPETAAAQVVPAAVTTTPPQEDTTTGQNSDTNPTAQAASVQPAAQALNEAVMARYAKVPLEVSLISETVYDDANTVAIRFTSPIDASQPFADRIRVNGSSRQQWLLSDDAMTLYLQEARPETTYRVQIDPGIAAYNGSALGNGAEASVTISAAPPSLGFASKGHFLLPGLNKGLPVLVQNINEANVSFYKVKNSNASFNSLLEWVNRNGRVSTDSLDDLNQFAQMVHEGRYTLNPKPNHRQQINLPLDKPALQEPGVYVAVMWAPGQLGRMVSATWYSVTDLGLHIRTLNNNLELYVSELSTGKPVANAEAMIWGWDKRQYTTTANGSTANDGHVSLNRKNGSSLIVRKGDQLSLLSLQDANLDLSDFDPGERQALKEELFFYAPRNIYRGGETITVSALLRNQDGSPVPARTLKGNLYQADGQRVKEVSLNSQGGGYYQFDYPLARDAQTGDWWLQVSMPDTESSTWEFKVEDFMPERMKITWNPQQAPRWFAPEESVEVDVLGEYLYGAPAAGNRFDASIRVSPSVHPFPQAAEFHFGNPQSYDWNNEQELTDLQTGEDGHLALSINSEWRNAKIPLTVAITGSLFETGGRAVIRRHQETVLPAEALVGVRPLFKDRADSNSNAQFELIKTNFKGERLAANDLKISLIRHERNYHWRFDNNRGWYYEREARDIREMTLIQTIGAGATSPLELPVRWGEYSLEVLDPQTGLTTRYDFDAGYSWYWDYAGDQQARPDKVQLSLDKAGYQAGDVARLKLTPPAAGDSLILVESDRLLWSQRISTKAGDNFVDIPVDTDWKQHNIYISVLHLQPADDPQRITPARSVGLIHLPLDRTDRELKVSLKTPEKWLPDRTVDAEIAVTDIHGQPVSSAWLTLSAVDEGILSLTRFKSPNPMPFFFGQRRYEWNMADNWDDVIDLDRNPIASLRWGGDGSLDAAGDMARSEFKVVSLFSGKVDVKNGVAHVPLNLPDFNGQLRLMAVAFDDDRVGSADKQVIVAAPLVAELQMPRFIGVGDETSLALDLTNLSEAATHLDIKLTASGAGTLQKGQDQVDLAVRQRETLQYQLQATDPAGAIQLQLEVTGVADYPIKRQWTLNSRQPYPAETLQQRVLLESGEALKLDAETLKNWKTDSLRAVLSASNFINLDAHEQLRNLLVYPYGCLEQTVSSAYPWLYASDDELASLELPAVSGNKRQSALAKALEGISKRQRDNGGFGLWSANDGSEEHWLTAYAANYLSDALDNGQSIDQNLLNKALQRLQEYTRNEANYDERWSNDPELYRMAYQSFAHFVLARHQQARLADIRNLAKRISKRAPALSMVHLALAAQLQGDQALATELADKAAQRLGKQMLRPQMYLGDYGSPVRDLSWITYLGYHYNLQSAVADAAVQQLQQELGKHRVYLSTQERLALLQASIELEKRSMTEWQADLLVNGQTENTRQSGAQVLYRFLKGAALQQGLTLTNTSQQRLFANLQYQGIPAQASEPYAEHGLSVDRFYYDRHGKPLAIKDGQLTVKTGDLVLVELLVHSDDFRPDLMLTDLLPAGLEAENQNLEDSIKLDEIRVGDRSLEEWQGYEGYRHREFRDDRVAIALAAGGDYYWEGENPRLFYLARAVTPGTYLVPPPQLEDMYEPEARAIGSTPQKLVVAP</sequence>
<dbReference type="InterPro" id="IPR041203">
    <property type="entry name" value="Bact_A2M_MG5"/>
</dbReference>
<dbReference type="Pfam" id="PF17970">
    <property type="entry name" value="bMG1"/>
    <property type="match status" value="1"/>
</dbReference>
<accession>A0A9X3ENH0</accession>
<dbReference type="InterPro" id="IPR047565">
    <property type="entry name" value="Alpha-macroglob_thiol-ester_cl"/>
</dbReference>
<dbReference type="InterPro" id="IPR040639">
    <property type="entry name" value="A2MG_MG1"/>
</dbReference>
<evidence type="ECO:0000313" key="9">
    <source>
        <dbReference type="Proteomes" id="UP001150830"/>
    </source>
</evidence>
<dbReference type="PANTHER" id="PTHR40094">
    <property type="entry name" value="ALPHA-2-MACROGLOBULIN HOMOLOG"/>
    <property type="match status" value="1"/>
</dbReference>
<dbReference type="InterPro" id="IPR002890">
    <property type="entry name" value="MG2"/>
</dbReference>
<dbReference type="SUPFAM" id="SSF48239">
    <property type="entry name" value="Terpenoid cyclases/Protein prenyltransferases"/>
    <property type="match status" value="1"/>
</dbReference>
<dbReference type="Gene3D" id="1.50.10.20">
    <property type="match status" value="1"/>
</dbReference>
<dbReference type="PIRSF" id="PIRSF038980">
    <property type="entry name" value="A2M_bac"/>
    <property type="match status" value="1"/>
</dbReference>
<name>A0A9X3ENH0_9GAMM</name>
<dbReference type="Pfam" id="PF21142">
    <property type="entry name" value="A2M_bMG2"/>
    <property type="match status" value="1"/>
</dbReference>
<protein>
    <recommendedName>
        <fullName evidence="3">Alpha-2-macroglobulin</fullName>
    </recommendedName>
</protein>
<dbReference type="EMBL" id="JAPNOA010000029">
    <property type="protein sequence ID" value="MCY0965893.1"/>
    <property type="molecule type" value="Genomic_DNA"/>
</dbReference>
<dbReference type="Pfam" id="PF00207">
    <property type="entry name" value="A2M"/>
    <property type="match status" value="1"/>
</dbReference>
<dbReference type="GO" id="GO:0005615">
    <property type="term" value="C:extracellular space"/>
    <property type="evidence" value="ECO:0007669"/>
    <property type="project" value="InterPro"/>
</dbReference>
<keyword evidence="2 5" id="KW-0732">Signal</keyword>
<evidence type="ECO:0000313" key="8">
    <source>
        <dbReference type="EMBL" id="MCY0965893.1"/>
    </source>
</evidence>
<feature type="region of interest" description="Disordered" evidence="4">
    <location>
        <begin position="49"/>
        <end position="72"/>
    </location>
</feature>
<evidence type="ECO:0000256" key="3">
    <source>
        <dbReference type="PIRNR" id="PIRNR038980"/>
    </source>
</evidence>
<keyword evidence="9" id="KW-1185">Reference proteome</keyword>
<evidence type="ECO:0000259" key="7">
    <source>
        <dbReference type="SMART" id="SM01360"/>
    </source>
</evidence>
<comment type="function">
    <text evidence="3">Protects the bacterial cell from host peptidases.</text>
</comment>
<evidence type="ECO:0000256" key="1">
    <source>
        <dbReference type="ARBA" id="ARBA00010556"/>
    </source>
</evidence>
<dbReference type="SMART" id="SM01419">
    <property type="entry name" value="Thiol-ester_cl"/>
    <property type="match status" value="1"/>
</dbReference>
<dbReference type="Pfam" id="PF01835">
    <property type="entry name" value="MG2"/>
    <property type="match status" value="1"/>
</dbReference>
<dbReference type="CDD" id="cd02891">
    <property type="entry name" value="A2M_like"/>
    <property type="match status" value="1"/>
</dbReference>
<proteinExistence type="inferred from homology"/>
<dbReference type="SMART" id="SM01359">
    <property type="entry name" value="A2M_N_2"/>
    <property type="match status" value="1"/>
</dbReference>
<feature type="domain" description="Alpha-2-macroglobulin bait region" evidence="6">
    <location>
        <begin position="772"/>
        <end position="919"/>
    </location>
</feature>
<dbReference type="InterPro" id="IPR011625">
    <property type="entry name" value="A2M_N_BRD"/>
</dbReference>
<evidence type="ECO:0000256" key="2">
    <source>
        <dbReference type="ARBA" id="ARBA00022729"/>
    </source>
</evidence>
<evidence type="ECO:0000256" key="4">
    <source>
        <dbReference type="SAM" id="MobiDB-lite"/>
    </source>
</evidence>
<evidence type="ECO:0000256" key="5">
    <source>
        <dbReference type="SAM" id="SignalP"/>
    </source>
</evidence>
<dbReference type="SMART" id="SM01360">
    <property type="entry name" value="A2M"/>
    <property type="match status" value="1"/>
</dbReference>
<keyword evidence="3" id="KW-0646">Protease inhibitor</keyword>
<dbReference type="InterPro" id="IPR008930">
    <property type="entry name" value="Terpenoid_cyclase/PrenylTrfase"/>
</dbReference>
<dbReference type="InterPro" id="IPR041462">
    <property type="entry name" value="Bact_A2M_MG6"/>
</dbReference>
<dbReference type="InterPro" id="IPR026284">
    <property type="entry name" value="A2MG_proteobact"/>
</dbReference>